<evidence type="ECO:0000313" key="3">
    <source>
        <dbReference type="Ensembl" id="ENSPNAP00000027516.2"/>
    </source>
</evidence>
<proteinExistence type="predicted"/>
<reference evidence="3" key="2">
    <citation type="submission" date="2025-08" db="UniProtKB">
        <authorList>
            <consortium name="Ensembl"/>
        </authorList>
    </citation>
    <scope>IDENTIFICATION</scope>
</reference>
<dbReference type="Pfam" id="PF02758">
    <property type="entry name" value="PYRIN"/>
    <property type="match status" value="1"/>
</dbReference>
<sequence length="145" mass="16541">MANKVRLQEVLLNALEHLNADELKRFQWHLIQGVLDGYPLIPKAKLEGVSVQETINQVMQYYDDKDAARITEITLKRMNQNQLARIVQEALVKGNVLQSLHTEPHPSKGNKYLFGANPYSGSKRSKIREPTQRDRGTDMTKGKTD</sequence>
<dbReference type="Ensembl" id="ENSPNAT00000002340.2">
    <property type="protein sequence ID" value="ENSPNAP00000027516.2"/>
    <property type="gene ID" value="ENSPNAG00000002519.2"/>
</dbReference>
<dbReference type="InterPro" id="IPR004020">
    <property type="entry name" value="DAPIN"/>
</dbReference>
<dbReference type="SUPFAM" id="SSF47986">
    <property type="entry name" value="DEATH domain"/>
    <property type="match status" value="1"/>
</dbReference>
<dbReference type="InterPro" id="IPR011029">
    <property type="entry name" value="DEATH-like_dom_sf"/>
</dbReference>
<reference evidence="3 4" key="1">
    <citation type="submission" date="2020-10" db="EMBL/GenBank/DDBJ databases">
        <title>Pygocentrus nattereri (red-bellied piranha) genome, fPygNat1, primary haplotype.</title>
        <authorList>
            <person name="Myers G."/>
            <person name="Meyer A."/>
            <person name="Karagic N."/>
            <person name="Pippel M."/>
            <person name="Winkler S."/>
            <person name="Tracey A."/>
            <person name="Wood J."/>
            <person name="Formenti G."/>
            <person name="Howe K."/>
            <person name="Fedrigo O."/>
            <person name="Jarvis E.D."/>
        </authorList>
    </citation>
    <scope>NUCLEOTIDE SEQUENCE [LARGE SCALE GENOMIC DNA]</scope>
</reference>
<keyword evidence="4" id="KW-1185">Reference proteome</keyword>
<name>A0A3B4DWT6_PYGNA</name>
<dbReference type="Gene3D" id="1.10.533.10">
    <property type="entry name" value="Death Domain, Fas"/>
    <property type="match status" value="1"/>
</dbReference>
<dbReference type="OMA" id="FQWYLAL"/>
<feature type="compositionally biased region" description="Basic and acidic residues" evidence="1">
    <location>
        <begin position="127"/>
        <end position="145"/>
    </location>
</feature>
<dbReference type="AlphaFoldDB" id="A0A3B4DWT6"/>
<dbReference type="SMART" id="SM01289">
    <property type="entry name" value="PYRIN"/>
    <property type="match status" value="1"/>
</dbReference>
<evidence type="ECO:0000313" key="4">
    <source>
        <dbReference type="Proteomes" id="UP001501920"/>
    </source>
</evidence>
<protein>
    <recommendedName>
        <fullName evidence="2">Pyrin domain-containing protein</fullName>
    </recommendedName>
</protein>
<evidence type="ECO:0000256" key="1">
    <source>
        <dbReference type="SAM" id="MobiDB-lite"/>
    </source>
</evidence>
<dbReference type="GeneTree" id="ENSGT01130000280701"/>
<dbReference type="CDD" id="cd08321">
    <property type="entry name" value="Pyrin_ASC-like"/>
    <property type="match status" value="1"/>
</dbReference>
<feature type="region of interest" description="Disordered" evidence="1">
    <location>
        <begin position="100"/>
        <end position="145"/>
    </location>
</feature>
<evidence type="ECO:0000259" key="2">
    <source>
        <dbReference type="PROSITE" id="PS50824"/>
    </source>
</evidence>
<dbReference type="Proteomes" id="UP001501920">
    <property type="component" value="Chromosome 20"/>
</dbReference>
<feature type="domain" description="Pyrin" evidence="2">
    <location>
        <begin position="1"/>
        <end position="93"/>
    </location>
</feature>
<accession>A0A3B4DWT6</accession>
<dbReference type="PROSITE" id="PS50824">
    <property type="entry name" value="DAPIN"/>
    <property type="match status" value="1"/>
</dbReference>
<reference evidence="3" key="3">
    <citation type="submission" date="2025-09" db="UniProtKB">
        <authorList>
            <consortium name="Ensembl"/>
        </authorList>
    </citation>
    <scope>IDENTIFICATION</scope>
</reference>
<organism evidence="3 4">
    <name type="scientific">Pygocentrus nattereri</name>
    <name type="common">Red-bellied piranha</name>
    <dbReference type="NCBI Taxonomy" id="42514"/>
    <lineage>
        <taxon>Eukaryota</taxon>
        <taxon>Metazoa</taxon>
        <taxon>Chordata</taxon>
        <taxon>Craniata</taxon>
        <taxon>Vertebrata</taxon>
        <taxon>Euteleostomi</taxon>
        <taxon>Actinopterygii</taxon>
        <taxon>Neopterygii</taxon>
        <taxon>Teleostei</taxon>
        <taxon>Ostariophysi</taxon>
        <taxon>Characiformes</taxon>
        <taxon>Characoidei</taxon>
        <taxon>Pygocentrus</taxon>
    </lineage>
</organism>